<evidence type="ECO:0000259" key="4">
    <source>
        <dbReference type="SMART" id="SM00852"/>
    </source>
</evidence>
<dbReference type="RefSeq" id="WP_277900683.1">
    <property type="nucleotide sequence ID" value="NZ_JAPMUA010000005.1"/>
</dbReference>
<dbReference type="SUPFAM" id="SSF55040">
    <property type="entry name" value="Molybdenum cofactor biosynthesis protein C, MoaC"/>
    <property type="match status" value="1"/>
</dbReference>
<dbReference type="Gene3D" id="3.30.70.640">
    <property type="entry name" value="Molybdopterin cofactor biosynthesis C (MoaC) domain"/>
    <property type="match status" value="1"/>
</dbReference>
<sequence>MKDISTTIKTLYASTAEITLTLGTPLMPLYTKEVFAEVKTTVLLAVKNTPSILPNAHPFLIDAIEITDLLEENKLTFTVMVKGVHKTNLDAEAMLGASIAGIALRQFFNGNPDGSVDLGPVKMVSGKGGTNKFKRMYPLGLKAAVVVCSDTISEGKKEDAAGKAIIKKLKECNVEVLNYEIVPDEKDIIASKAKELSRDHNLLIYTGGTGLSYRDITPEALKPLLDREIPGIEEAIRSYGQERMPFAMLSRSVAGTIGNCLVLALPGSTNGARESMEAIFPHVLHVFKILRGQGHD</sequence>
<dbReference type="CDD" id="cd00886">
    <property type="entry name" value="MogA_MoaB"/>
    <property type="match status" value="1"/>
</dbReference>
<dbReference type="InterPro" id="IPR036522">
    <property type="entry name" value="MoaC_sf"/>
</dbReference>
<dbReference type="SUPFAM" id="SSF53218">
    <property type="entry name" value="Molybdenum cofactor biosynthesis proteins"/>
    <property type="match status" value="1"/>
</dbReference>
<reference evidence="5" key="1">
    <citation type="submission" date="2022-11" db="EMBL/GenBank/DDBJ databases">
        <title>High-quality draft genome sequence of Galbibacter sp. strain CMA-7.</title>
        <authorList>
            <person name="Wei L."/>
            <person name="Dong C."/>
            <person name="Shao Z."/>
        </authorList>
    </citation>
    <scope>NUCLEOTIDE SEQUENCE</scope>
    <source>
        <strain evidence="5">CMA-7</strain>
    </source>
</reference>
<name>A0ABT6FUX3_9FLAO</name>
<dbReference type="InterPro" id="IPR051920">
    <property type="entry name" value="MPT_Adenylyltrnsfr/MoaC-Rel"/>
</dbReference>
<keyword evidence="2" id="KW-0501">Molybdenum cofactor biosynthesis</keyword>
<dbReference type="EMBL" id="JAPMUA010000005">
    <property type="protein sequence ID" value="MDG3587051.1"/>
    <property type="molecule type" value="Genomic_DNA"/>
</dbReference>
<feature type="domain" description="MoaB/Mog" evidence="4">
    <location>
        <begin position="144"/>
        <end position="286"/>
    </location>
</feature>
<comment type="pathway">
    <text evidence="1">Cofactor biosynthesis; molybdopterin biosynthesis.</text>
</comment>
<accession>A0ABT6FUX3</accession>
<gene>
    <name evidence="5" type="ORF">OSR52_14340</name>
</gene>
<evidence type="ECO:0000256" key="3">
    <source>
        <dbReference type="ARBA" id="ARBA00055087"/>
    </source>
</evidence>
<dbReference type="InterPro" id="IPR001453">
    <property type="entry name" value="MoaB/Mog_dom"/>
</dbReference>
<keyword evidence="6" id="KW-1185">Reference proteome</keyword>
<dbReference type="PANTHER" id="PTHR43764:SF1">
    <property type="entry name" value="MOLYBDOPTERIN MOLYBDOTRANSFERASE"/>
    <property type="match status" value="1"/>
</dbReference>
<dbReference type="SMART" id="SM00852">
    <property type="entry name" value="MoCF_biosynth"/>
    <property type="match status" value="1"/>
</dbReference>
<protein>
    <submittedName>
        <fullName evidence="5">Molybdopterin-binding protein</fullName>
    </submittedName>
</protein>
<comment type="function">
    <text evidence="3">Catalyzes the conversion of (8S)-3',8-cyclo-7,8-dihydroguanosine 5'-triphosphate to cyclic pyranopterin monophosphate (cPMP).</text>
</comment>
<dbReference type="Pfam" id="PF01967">
    <property type="entry name" value="MoaC"/>
    <property type="match status" value="1"/>
</dbReference>
<dbReference type="InterPro" id="IPR036425">
    <property type="entry name" value="MoaB/Mog-like_dom_sf"/>
</dbReference>
<dbReference type="Gene3D" id="3.40.980.10">
    <property type="entry name" value="MoaB/Mog-like domain"/>
    <property type="match status" value="1"/>
</dbReference>
<evidence type="ECO:0000313" key="6">
    <source>
        <dbReference type="Proteomes" id="UP001153642"/>
    </source>
</evidence>
<evidence type="ECO:0000256" key="1">
    <source>
        <dbReference type="ARBA" id="ARBA00005046"/>
    </source>
</evidence>
<dbReference type="Pfam" id="PF00994">
    <property type="entry name" value="MoCF_biosynth"/>
    <property type="match status" value="1"/>
</dbReference>
<evidence type="ECO:0000256" key="2">
    <source>
        <dbReference type="ARBA" id="ARBA00023150"/>
    </source>
</evidence>
<comment type="caution">
    <text evidence="5">The sequence shown here is derived from an EMBL/GenBank/DDBJ whole genome shotgun (WGS) entry which is preliminary data.</text>
</comment>
<dbReference type="PANTHER" id="PTHR43764">
    <property type="entry name" value="MOLYBDENUM COFACTOR BIOSYNTHESIS"/>
    <property type="match status" value="1"/>
</dbReference>
<proteinExistence type="predicted"/>
<organism evidence="5 6">
    <name type="scientific">Galbibacter pacificus</name>
    <dbReference type="NCBI Taxonomy" id="2996052"/>
    <lineage>
        <taxon>Bacteria</taxon>
        <taxon>Pseudomonadati</taxon>
        <taxon>Bacteroidota</taxon>
        <taxon>Flavobacteriia</taxon>
        <taxon>Flavobacteriales</taxon>
        <taxon>Flavobacteriaceae</taxon>
        <taxon>Galbibacter</taxon>
    </lineage>
</organism>
<dbReference type="Proteomes" id="UP001153642">
    <property type="component" value="Unassembled WGS sequence"/>
</dbReference>
<dbReference type="InterPro" id="IPR002820">
    <property type="entry name" value="Mopterin_CF_biosynth-C_dom"/>
</dbReference>
<dbReference type="NCBIfam" id="TIGR00177">
    <property type="entry name" value="molyb_syn"/>
    <property type="match status" value="1"/>
</dbReference>
<evidence type="ECO:0000313" key="5">
    <source>
        <dbReference type="EMBL" id="MDG3587051.1"/>
    </source>
</evidence>